<dbReference type="PROSITE" id="PS00136">
    <property type="entry name" value="SUBTILASE_ASP"/>
    <property type="match status" value="1"/>
</dbReference>
<keyword evidence="3" id="KW-0479">Metal-binding</keyword>
<gene>
    <name evidence="12" type="ORF">GYN08_08285</name>
</gene>
<keyword evidence="9" id="KW-0732">Signal</keyword>
<accession>A0ABX0F320</accession>
<feature type="compositionally biased region" description="Polar residues" evidence="8">
    <location>
        <begin position="40"/>
        <end position="52"/>
    </location>
</feature>
<comment type="similarity">
    <text evidence="1 6 7">Belongs to the peptidase S8 family.</text>
</comment>
<feature type="domain" description="Peptidase S8/S53" evidence="10">
    <location>
        <begin position="141"/>
        <end position="386"/>
    </location>
</feature>
<evidence type="ECO:0000256" key="2">
    <source>
        <dbReference type="ARBA" id="ARBA00022670"/>
    </source>
</evidence>
<dbReference type="PROSITE" id="PS51892">
    <property type="entry name" value="SUBTILASE"/>
    <property type="match status" value="1"/>
</dbReference>
<dbReference type="EMBL" id="JAAFGS010000002">
    <property type="protein sequence ID" value="NGZ75316.1"/>
    <property type="molecule type" value="Genomic_DNA"/>
</dbReference>
<sequence length="508" mass="51404">MKKISSVILSLSLALGTLPAAASAKPSTLPQPAGGGGKVAQQTSEQTVESAASSAEERVIVTFKDKADKGLVEQAKGRVNQEFRNIPALAVSIPAAAIQGLKNNPNIESIEIDQPVRTEQTQDWGISKTKAPSAWTSGYTGKGVKVAVIDTGIAAHEDLAIAGGASVVSYTSSYSDDNGHGTHVAGIIGALNNGIGTVGIAPDASLYAVKALDQNGSGYLSDVVAGIDWSITNQMNIVNLSLGATSDSFSLKQVVDKAYAQGILVVAAAGNNGTADGSGDTVNYPARYDSAIAVAAVDSADQRGSFSATGSAIEAAAPGVNVLSTYLGNQYVKMSGTSMAAPYVAGDLALLKQAYPSLTHVELRAKLAGGVIDLGAAGRDNWFGYGLIQAPQSTGSQPAPAPAPAPTLETKTFVSTNKSSYRTGETVAISVKATDSAGIALQGATVSLTVTNPKGTVATAQATTGSSGTASFSFPTGKSSVKGTYQVKAAVSLSNYTGSSASTSFQLR</sequence>
<dbReference type="InterPro" id="IPR002890">
    <property type="entry name" value="MG2"/>
</dbReference>
<feature type="active site" description="Charge relay system" evidence="6">
    <location>
        <position position="150"/>
    </location>
</feature>
<feature type="signal peptide" evidence="9">
    <location>
        <begin position="1"/>
        <end position="24"/>
    </location>
</feature>
<comment type="caution">
    <text evidence="12">The sequence shown here is derived from an EMBL/GenBank/DDBJ whole genome shotgun (WGS) entry which is preliminary data.</text>
</comment>
<feature type="domain" description="Macroglobulin" evidence="11">
    <location>
        <begin position="412"/>
        <end position="506"/>
    </location>
</feature>
<evidence type="ECO:0000256" key="6">
    <source>
        <dbReference type="PROSITE-ProRule" id="PRU01240"/>
    </source>
</evidence>
<dbReference type="InterPro" id="IPR022398">
    <property type="entry name" value="Peptidase_S8_His-AS"/>
</dbReference>
<keyword evidence="13" id="KW-1185">Reference proteome</keyword>
<dbReference type="SUPFAM" id="SSF49373">
    <property type="entry name" value="Invasin/intimin cell-adhesion fragments"/>
    <property type="match status" value="1"/>
</dbReference>
<dbReference type="InterPro" id="IPR034202">
    <property type="entry name" value="Subtilisin_Carlsberg-like"/>
</dbReference>
<dbReference type="PRINTS" id="PR00723">
    <property type="entry name" value="SUBTILISIN"/>
</dbReference>
<dbReference type="PROSITE" id="PS00138">
    <property type="entry name" value="SUBTILASE_SER"/>
    <property type="match status" value="1"/>
</dbReference>
<dbReference type="SUPFAM" id="SSF52743">
    <property type="entry name" value="Subtilisin-like"/>
    <property type="match status" value="1"/>
</dbReference>
<evidence type="ECO:0000313" key="13">
    <source>
        <dbReference type="Proteomes" id="UP000800303"/>
    </source>
</evidence>
<dbReference type="RefSeq" id="WP_166273715.1">
    <property type="nucleotide sequence ID" value="NZ_JAAFGS010000002.1"/>
</dbReference>
<dbReference type="InterPro" id="IPR036852">
    <property type="entry name" value="Peptidase_S8/S53_dom_sf"/>
</dbReference>
<evidence type="ECO:0000256" key="8">
    <source>
        <dbReference type="SAM" id="MobiDB-lite"/>
    </source>
</evidence>
<feature type="chain" id="PRO_5046678249" evidence="9">
    <location>
        <begin position="25"/>
        <end position="508"/>
    </location>
</feature>
<dbReference type="Pfam" id="PF01835">
    <property type="entry name" value="MG2"/>
    <property type="match status" value="1"/>
</dbReference>
<reference evidence="12 13" key="1">
    <citation type="submission" date="2020-01" db="EMBL/GenBank/DDBJ databases">
        <title>Polyphasic characterisation and genomic insights into a novel alkali tolerant bacterium VR-M41.</title>
        <authorList>
            <person name="Vemuluri V.R."/>
        </authorList>
    </citation>
    <scope>NUCLEOTIDE SEQUENCE [LARGE SCALE GENOMIC DNA]</scope>
    <source>
        <strain evidence="12 13">VR-M41</strain>
    </source>
</reference>
<keyword evidence="5 6" id="KW-0720">Serine protease</keyword>
<evidence type="ECO:0000256" key="1">
    <source>
        <dbReference type="ARBA" id="ARBA00011073"/>
    </source>
</evidence>
<protein>
    <submittedName>
        <fullName evidence="12">S8 family serine peptidase</fullName>
    </submittedName>
</protein>
<feature type="active site" description="Charge relay system" evidence="6">
    <location>
        <position position="180"/>
    </location>
</feature>
<keyword evidence="2 6" id="KW-0645">Protease</keyword>
<dbReference type="InterPro" id="IPR008964">
    <property type="entry name" value="Invasin/intimin_cell_adhesion"/>
</dbReference>
<dbReference type="Gene3D" id="2.60.40.1930">
    <property type="match status" value="1"/>
</dbReference>
<dbReference type="SUPFAM" id="SSF54897">
    <property type="entry name" value="Protease propeptides/inhibitors"/>
    <property type="match status" value="1"/>
</dbReference>
<name>A0ABX0F320_9BACL</name>
<dbReference type="PANTHER" id="PTHR43806">
    <property type="entry name" value="PEPTIDASE S8"/>
    <property type="match status" value="1"/>
</dbReference>
<organism evidence="12 13">
    <name type="scientific">Saccharibacillus alkalitolerans</name>
    <dbReference type="NCBI Taxonomy" id="2705290"/>
    <lineage>
        <taxon>Bacteria</taxon>
        <taxon>Bacillati</taxon>
        <taxon>Bacillota</taxon>
        <taxon>Bacilli</taxon>
        <taxon>Bacillales</taxon>
        <taxon>Paenibacillaceae</taxon>
        <taxon>Saccharibacillus</taxon>
    </lineage>
</organism>
<dbReference type="InterPro" id="IPR023827">
    <property type="entry name" value="Peptidase_S8_Asp-AS"/>
</dbReference>
<dbReference type="InterPro" id="IPR015500">
    <property type="entry name" value="Peptidase_S8_subtilisin-rel"/>
</dbReference>
<dbReference type="InterPro" id="IPR023828">
    <property type="entry name" value="Peptidase_S8_Ser-AS"/>
</dbReference>
<dbReference type="CDD" id="cd07477">
    <property type="entry name" value="Peptidases_S8_Subtilisin_subset"/>
    <property type="match status" value="1"/>
</dbReference>
<dbReference type="PROSITE" id="PS00137">
    <property type="entry name" value="SUBTILASE_HIS"/>
    <property type="match status" value="1"/>
</dbReference>
<evidence type="ECO:0000313" key="12">
    <source>
        <dbReference type="EMBL" id="NGZ75316.1"/>
    </source>
</evidence>
<dbReference type="PANTHER" id="PTHR43806:SF11">
    <property type="entry name" value="CEREVISIN-RELATED"/>
    <property type="match status" value="1"/>
</dbReference>
<dbReference type="Pfam" id="PF00082">
    <property type="entry name" value="Peptidase_S8"/>
    <property type="match status" value="1"/>
</dbReference>
<evidence type="ECO:0000256" key="9">
    <source>
        <dbReference type="SAM" id="SignalP"/>
    </source>
</evidence>
<evidence type="ECO:0000256" key="7">
    <source>
        <dbReference type="RuleBase" id="RU003355"/>
    </source>
</evidence>
<feature type="active site" description="Charge relay system" evidence="6">
    <location>
        <position position="338"/>
    </location>
</feature>
<dbReference type="InterPro" id="IPR000209">
    <property type="entry name" value="Peptidase_S8/S53_dom"/>
</dbReference>
<evidence type="ECO:0000259" key="11">
    <source>
        <dbReference type="Pfam" id="PF01835"/>
    </source>
</evidence>
<dbReference type="Gene3D" id="3.30.70.80">
    <property type="entry name" value="Peptidase S8 propeptide/proteinase inhibitor I9"/>
    <property type="match status" value="1"/>
</dbReference>
<evidence type="ECO:0000256" key="4">
    <source>
        <dbReference type="ARBA" id="ARBA00022801"/>
    </source>
</evidence>
<dbReference type="Gene3D" id="3.40.50.200">
    <property type="entry name" value="Peptidase S8/S53 domain"/>
    <property type="match status" value="1"/>
</dbReference>
<evidence type="ECO:0000259" key="10">
    <source>
        <dbReference type="Pfam" id="PF00082"/>
    </source>
</evidence>
<dbReference type="InterPro" id="IPR037045">
    <property type="entry name" value="S8pro/Inhibitor_I9_sf"/>
</dbReference>
<dbReference type="Proteomes" id="UP000800303">
    <property type="component" value="Unassembled WGS sequence"/>
</dbReference>
<evidence type="ECO:0000256" key="3">
    <source>
        <dbReference type="ARBA" id="ARBA00022723"/>
    </source>
</evidence>
<dbReference type="InterPro" id="IPR050131">
    <property type="entry name" value="Peptidase_S8_subtilisin-like"/>
</dbReference>
<feature type="region of interest" description="Disordered" evidence="8">
    <location>
        <begin position="23"/>
        <end position="52"/>
    </location>
</feature>
<proteinExistence type="inferred from homology"/>
<keyword evidence="4 6" id="KW-0378">Hydrolase</keyword>
<evidence type="ECO:0000256" key="5">
    <source>
        <dbReference type="ARBA" id="ARBA00022825"/>
    </source>
</evidence>